<evidence type="ECO:0000256" key="26">
    <source>
        <dbReference type="ARBA" id="ARBA00048180"/>
    </source>
</evidence>
<dbReference type="InterPro" id="IPR029069">
    <property type="entry name" value="HotDog_dom_sf"/>
</dbReference>
<dbReference type="AlphaFoldDB" id="T0ZTB9"/>
<evidence type="ECO:0000256" key="8">
    <source>
        <dbReference type="ARBA" id="ARBA00022792"/>
    </source>
</evidence>
<feature type="domain" description="Thioesterase" evidence="27">
    <location>
        <begin position="39"/>
        <end position="119"/>
    </location>
</feature>
<dbReference type="GO" id="GO:0016787">
    <property type="term" value="F:hydrolase activity"/>
    <property type="evidence" value="ECO:0007669"/>
    <property type="project" value="UniProtKB-KW"/>
</dbReference>
<comment type="catalytic activity">
    <reaction evidence="26">
        <text>tetradecanoyl-CoA + H2O = tetradecanoate + CoA + H(+)</text>
        <dbReference type="Rhea" id="RHEA:40119"/>
        <dbReference type="ChEBI" id="CHEBI:15377"/>
        <dbReference type="ChEBI" id="CHEBI:15378"/>
        <dbReference type="ChEBI" id="CHEBI:30807"/>
        <dbReference type="ChEBI" id="CHEBI:57287"/>
        <dbReference type="ChEBI" id="CHEBI:57385"/>
    </reaction>
    <physiologicalReaction direction="left-to-right" evidence="26">
        <dbReference type="Rhea" id="RHEA:40120"/>
    </physiologicalReaction>
</comment>
<keyword evidence="15" id="KW-0966">Cell projection</keyword>
<evidence type="ECO:0000256" key="11">
    <source>
        <dbReference type="ARBA" id="ARBA00022946"/>
    </source>
</evidence>
<dbReference type="SUPFAM" id="SSF54637">
    <property type="entry name" value="Thioesterase/thiol ester dehydrase-isomerase"/>
    <property type="match status" value="1"/>
</dbReference>
<comment type="catalytic activity">
    <reaction evidence="24">
        <text>decanoyl-CoA + H2O = decanoate + CoA + H(+)</text>
        <dbReference type="Rhea" id="RHEA:40059"/>
        <dbReference type="ChEBI" id="CHEBI:15377"/>
        <dbReference type="ChEBI" id="CHEBI:15378"/>
        <dbReference type="ChEBI" id="CHEBI:27689"/>
        <dbReference type="ChEBI" id="CHEBI:57287"/>
        <dbReference type="ChEBI" id="CHEBI:61430"/>
    </reaction>
    <physiologicalReaction direction="left-to-right" evidence="24">
        <dbReference type="Rhea" id="RHEA:40060"/>
    </physiologicalReaction>
</comment>
<keyword evidence="5" id="KW-1003">Cell membrane</keyword>
<evidence type="ECO:0000256" key="1">
    <source>
        <dbReference type="ARBA" id="ARBA00004496"/>
    </source>
</evidence>
<keyword evidence="14" id="KW-0472">Membrane</keyword>
<evidence type="ECO:0000313" key="28">
    <source>
        <dbReference type="EMBL" id="EQD51491.1"/>
    </source>
</evidence>
<evidence type="ECO:0000256" key="17">
    <source>
        <dbReference type="ARBA" id="ARBA00037002"/>
    </source>
</evidence>
<gene>
    <name evidence="29" type="ORF">B1B_10669</name>
    <name evidence="28" type="ORF">B2A_06871</name>
</gene>
<dbReference type="InterPro" id="IPR006683">
    <property type="entry name" value="Thioestr_dom"/>
</dbReference>
<name>T0ZTB9_9ZZZZ</name>
<evidence type="ECO:0000256" key="21">
    <source>
        <dbReference type="ARBA" id="ARBA00043210"/>
    </source>
</evidence>
<evidence type="ECO:0000256" key="12">
    <source>
        <dbReference type="ARBA" id="ARBA00023098"/>
    </source>
</evidence>
<evidence type="ECO:0000256" key="3">
    <source>
        <dbReference type="ARBA" id="ARBA00004632"/>
    </source>
</evidence>
<dbReference type="GO" id="GO:0032587">
    <property type="term" value="C:ruffle membrane"/>
    <property type="evidence" value="ECO:0007669"/>
    <property type="project" value="UniProtKB-SubCell"/>
</dbReference>
<accession>T0ZTB9</accession>
<keyword evidence="9" id="KW-0378">Hydrolase</keyword>
<comment type="catalytic activity">
    <reaction evidence="16">
        <text>(5Z,8Z,11Z,14Z)-eicosatetraenoyl-CoA + H2O = (5Z,8Z,11Z,14Z)-eicosatetraenoate + CoA + H(+)</text>
        <dbReference type="Rhea" id="RHEA:40151"/>
        <dbReference type="ChEBI" id="CHEBI:15377"/>
        <dbReference type="ChEBI" id="CHEBI:15378"/>
        <dbReference type="ChEBI" id="CHEBI:32395"/>
        <dbReference type="ChEBI" id="CHEBI:57287"/>
        <dbReference type="ChEBI" id="CHEBI:57368"/>
    </reaction>
    <physiologicalReaction direction="left-to-right" evidence="16">
        <dbReference type="Rhea" id="RHEA:40152"/>
    </physiologicalReaction>
</comment>
<reference evidence="28" key="1">
    <citation type="submission" date="2013-08" db="EMBL/GenBank/DDBJ databases">
        <authorList>
            <person name="Mendez C."/>
            <person name="Richter M."/>
            <person name="Ferrer M."/>
            <person name="Sanchez J."/>
        </authorList>
    </citation>
    <scope>NUCLEOTIDE SEQUENCE</scope>
</reference>
<protein>
    <recommendedName>
        <fullName evidence="20">Acyl-coenzyme A thioesterase THEM4</fullName>
        <ecNumber evidence="19">3.1.2.2</ecNumber>
    </recommendedName>
    <alternativeName>
        <fullName evidence="21">Thioesterase superfamily member 4</fullName>
    </alternativeName>
</protein>
<dbReference type="GO" id="GO:0005743">
    <property type="term" value="C:mitochondrial inner membrane"/>
    <property type="evidence" value="ECO:0007669"/>
    <property type="project" value="UniProtKB-SubCell"/>
</dbReference>
<keyword evidence="13" id="KW-0496">Mitochondrion</keyword>
<dbReference type="GO" id="GO:0006631">
    <property type="term" value="P:fatty acid metabolic process"/>
    <property type="evidence" value="ECO:0007669"/>
    <property type="project" value="UniProtKB-KW"/>
</dbReference>
<evidence type="ECO:0000256" key="13">
    <source>
        <dbReference type="ARBA" id="ARBA00023128"/>
    </source>
</evidence>
<evidence type="ECO:0000256" key="10">
    <source>
        <dbReference type="ARBA" id="ARBA00022832"/>
    </source>
</evidence>
<sequence>MGCGRLNTHGYHIQSIWDDQGERSLCTFHPAPWHTALPGYVYGGLLASVIDCHATGTAAEIAHRADRKRAYPRFVTASLTVDFLKPTPLAPFEVEGRLEAQEGRRVIIACTITSGGERTVRGRVTVAEITQKGWPLRSPAGSAASGTP</sequence>
<comment type="subcellular location">
    <subcellularLocation>
        <location evidence="3">Cell projection</location>
        <location evidence="3">Ruffle membrane</location>
    </subcellularLocation>
    <subcellularLocation>
        <location evidence="1">Cytoplasm</location>
    </subcellularLocation>
    <subcellularLocation>
        <location evidence="4">Mitochondrion inner membrane</location>
        <topology evidence="4">Peripheral membrane protein</topology>
    </subcellularLocation>
    <subcellularLocation>
        <location evidence="2">Mitochondrion intermembrane space</location>
    </subcellularLocation>
</comment>
<keyword evidence="6" id="KW-0963">Cytoplasm</keyword>
<proteinExistence type="inferred from homology"/>
<keyword evidence="11" id="KW-0809">Transit peptide</keyword>
<evidence type="ECO:0000256" key="4">
    <source>
        <dbReference type="ARBA" id="ARBA00004637"/>
    </source>
</evidence>
<dbReference type="GO" id="GO:0006915">
    <property type="term" value="P:apoptotic process"/>
    <property type="evidence" value="ECO:0007669"/>
    <property type="project" value="UniProtKB-KW"/>
</dbReference>
<evidence type="ECO:0000256" key="22">
    <source>
        <dbReference type="ARBA" id="ARBA00047588"/>
    </source>
</evidence>
<dbReference type="GO" id="GO:0005758">
    <property type="term" value="C:mitochondrial intermembrane space"/>
    <property type="evidence" value="ECO:0007669"/>
    <property type="project" value="UniProtKB-SubCell"/>
</dbReference>
<evidence type="ECO:0000313" key="29">
    <source>
        <dbReference type="EMBL" id="EQD52563.1"/>
    </source>
</evidence>
<dbReference type="PANTHER" id="PTHR12418">
    <property type="entry name" value="ACYL-COENZYME A THIOESTERASE THEM4"/>
    <property type="match status" value="1"/>
</dbReference>
<evidence type="ECO:0000256" key="5">
    <source>
        <dbReference type="ARBA" id="ARBA00022475"/>
    </source>
</evidence>
<evidence type="ECO:0000256" key="16">
    <source>
        <dbReference type="ARBA" id="ARBA00035852"/>
    </source>
</evidence>
<comment type="catalytic activity">
    <reaction evidence="22">
        <text>octanoyl-CoA + H2O = octanoate + CoA + H(+)</text>
        <dbReference type="Rhea" id="RHEA:30143"/>
        <dbReference type="ChEBI" id="CHEBI:15377"/>
        <dbReference type="ChEBI" id="CHEBI:15378"/>
        <dbReference type="ChEBI" id="CHEBI:25646"/>
        <dbReference type="ChEBI" id="CHEBI:57287"/>
        <dbReference type="ChEBI" id="CHEBI:57386"/>
    </reaction>
    <physiologicalReaction direction="left-to-right" evidence="22">
        <dbReference type="Rhea" id="RHEA:30144"/>
    </physiologicalReaction>
</comment>
<evidence type="ECO:0000256" key="24">
    <source>
        <dbReference type="ARBA" id="ARBA00047969"/>
    </source>
</evidence>
<evidence type="ECO:0000256" key="23">
    <source>
        <dbReference type="ARBA" id="ARBA00047734"/>
    </source>
</evidence>
<comment type="catalytic activity">
    <reaction evidence="23">
        <text>hexadecanoyl-CoA + H2O = hexadecanoate + CoA + H(+)</text>
        <dbReference type="Rhea" id="RHEA:16645"/>
        <dbReference type="ChEBI" id="CHEBI:7896"/>
        <dbReference type="ChEBI" id="CHEBI:15377"/>
        <dbReference type="ChEBI" id="CHEBI:15378"/>
        <dbReference type="ChEBI" id="CHEBI:57287"/>
        <dbReference type="ChEBI" id="CHEBI:57379"/>
        <dbReference type="EC" id="3.1.2.2"/>
    </reaction>
    <physiologicalReaction direction="left-to-right" evidence="23">
        <dbReference type="Rhea" id="RHEA:16646"/>
    </physiologicalReaction>
</comment>
<keyword evidence="8" id="KW-0999">Mitochondrion inner membrane</keyword>
<dbReference type="Pfam" id="PF03061">
    <property type="entry name" value="4HBT"/>
    <property type="match status" value="1"/>
</dbReference>
<dbReference type="PANTHER" id="PTHR12418:SF19">
    <property type="entry name" value="ACYL-COENZYME A THIOESTERASE THEM4"/>
    <property type="match status" value="1"/>
</dbReference>
<keyword evidence="7" id="KW-0053">Apoptosis</keyword>
<dbReference type="EMBL" id="AUZY01006948">
    <property type="protein sequence ID" value="EQD52563.1"/>
    <property type="molecule type" value="Genomic_DNA"/>
</dbReference>
<dbReference type="CDD" id="cd03443">
    <property type="entry name" value="PaaI_thioesterase"/>
    <property type="match status" value="1"/>
</dbReference>
<comment type="catalytic activity">
    <reaction evidence="25">
        <text>dodecanoyl-CoA + H2O = dodecanoate + CoA + H(+)</text>
        <dbReference type="Rhea" id="RHEA:30135"/>
        <dbReference type="ChEBI" id="CHEBI:15377"/>
        <dbReference type="ChEBI" id="CHEBI:15378"/>
        <dbReference type="ChEBI" id="CHEBI:18262"/>
        <dbReference type="ChEBI" id="CHEBI:57287"/>
        <dbReference type="ChEBI" id="CHEBI:57375"/>
    </reaction>
    <physiologicalReaction direction="left-to-right" evidence="25">
        <dbReference type="Rhea" id="RHEA:30136"/>
    </physiologicalReaction>
</comment>
<dbReference type="EC" id="3.1.2.2" evidence="19"/>
<evidence type="ECO:0000256" key="20">
    <source>
        <dbReference type="ARBA" id="ARBA00040123"/>
    </source>
</evidence>
<evidence type="ECO:0000259" key="27">
    <source>
        <dbReference type="Pfam" id="PF03061"/>
    </source>
</evidence>
<evidence type="ECO:0000256" key="19">
    <source>
        <dbReference type="ARBA" id="ARBA00038848"/>
    </source>
</evidence>
<dbReference type="InterPro" id="IPR052365">
    <property type="entry name" value="THEM4/THEM5_acyl-CoA_thioest"/>
</dbReference>
<evidence type="ECO:0000256" key="14">
    <source>
        <dbReference type="ARBA" id="ARBA00023136"/>
    </source>
</evidence>
<organism evidence="28">
    <name type="scientific">mine drainage metagenome</name>
    <dbReference type="NCBI Taxonomy" id="410659"/>
    <lineage>
        <taxon>unclassified sequences</taxon>
        <taxon>metagenomes</taxon>
        <taxon>ecological metagenomes</taxon>
    </lineage>
</organism>
<comment type="similarity">
    <text evidence="18">Belongs to the THEM4/THEM5 thioesterase family.</text>
</comment>
<evidence type="ECO:0000256" key="18">
    <source>
        <dbReference type="ARBA" id="ARBA00038456"/>
    </source>
</evidence>
<evidence type="ECO:0000256" key="15">
    <source>
        <dbReference type="ARBA" id="ARBA00023273"/>
    </source>
</evidence>
<evidence type="ECO:0000256" key="9">
    <source>
        <dbReference type="ARBA" id="ARBA00022801"/>
    </source>
</evidence>
<evidence type="ECO:0000256" key="25">
    <source>
        <dbReference type="ARBA" id="ARBA00048074"/>
    </source>
</evidence>
<reference evidence="28" key="2">
    <citation type="journal article" date="2014" name="ISME J.">
        <title>Microbial stratification in low pH oxic and suboxic macroscopic growths along an acid mine drainage.</title>
        <authorList>
            <person name="Mendez-Garcia C."/>
            <person name="Mesa V."/>
            <person name="Sprenger R.R."/>
            <person name="Richter M."/>
            <person name="Diez M.S."/>
            <person name="Solano J."/>
            <person name="Bargiela R."/>
            <person name="Golyshina O.V."/>
            <person name="Manteca A."/>
            <person name="Ramos J.L."/>
            <person name="Gallego J.R."/>
            <person name="Llorente I."/>
            <person name="Martins Dos Santos V.A."/>
            <person name="Jensen O.N."/>
            <person name="Pelaez A.I."/>
            <person name="Sanchez J."/>
            <person name="Ferrer M."/>
        </authorList>
    </citation>
    <scope>NUCLEOTIDE SEQUENCE</scope>
</reference>
<comment type="catalytic activity">
    <reaction evidence="17">
        <text>(9Z)-octadecenoyl-CoA + H2O = (9Z)-octadecenoate + CoA + H(+)</text>
        <dbReference type="Rhea" id="RHEA:40139"/>
        <dbReference type="ChEBI" id="CHEBI:15377"/>
        <dbReference type="ChEBI" id="CHEBI:15378"/>
        <dbReference type="ChEBI" id="CHEBI:30823"/>
        <dbReference type="ChEBI" id="CHEBI:57287"/>
        <dbReference type="ChEBI" id="CHEBI:57387"/>
    </reaction>
    <physiologicalReaction direction="left-to-right" evidence="17">
        <dbReference type="Rhea" id="RHEA:40140"/>
    </physiologicalReaction>
</comment>
<keyword evidence="10" id="KW-0276">Fatty acid metabolism</keyword>
<evidence type="ECO:0000256" key="7">
    <source>
        <dbReference type="ARBA" id="ARBA00022703"/>
    </source>
</evidence>
<comment type="caution">
    <text evidence="28">The sequence shown here is derived from an EMBL/GenBank/DDBJ whole genome shotgun (WGS) entry which is preliminary data.</text>
</comment>
<dbReference type="Gene3D" id="3.10.129.10">
    <property type="entry name" value="Hotdog Thioesterase"/>
    <property type="match status" value="1"/>
</dbReference>
<evidence type="ECO:0000256" key="2">
    <source>
        <dbReference type="ARBA" id="ARBA00004569"/>
    </source>
</evidence>
<dbReference type="EMBL" id="AUZZ01004902">
    <property type="protein sequence ID" value="EQD51491.1"/>
    <property type="molecule type" value="Genomic_DNA"/>
</dbReference>
<evidence type="ECO:0000256" key="6">
    <source>
        <dbReference type="ARBA" id="ARBA00022490"/>
    </source>
</evidence>
<keyword evidence="12" id="KW-0443">Lipid metabolism</keyword>